<organism evidence="4 5">
    <name type="scientific">Splendidivirga corallicola</name>
    <dbReference type="NCBI Taxonomy" id="3051826"/>
    <lineage>
        <taxon>Bacteria</taxon>
        <taxon>Pseudomonadati</taxon>
        <taxon>Bacteroidota</taxon>
        <taxon>Cytophagia</taxon>
        <taxon>Cytophagales</taxon>
        <taxon>Splendidivirgaceae</taxon>
        <taxon>Splendidivirga</taxon>
    </lineage>
</organism>
<comment type="caution">
    <text evidence="4">The sequence shown here is derived from an EMBL/GenBank/DDBJ whole genome shotgun (WGS) entry which is preliminary data.</text>
</comment>
<accession>A0ABT8KTD6</accession>
<dbReference type="InterPro" id="IPR002645">
    <property type="entry name" value="STAS_dom"/>
</dbReference>
<dbReference type="Pfam" id="PF01740">
    <property type="entry name" value="STAS"/>
    <property type="match status" value="1"/>
</dbReference>
<dbReference type="EMBL" id="JAUJEA010000009">
    <property type="protein sequence ID" value="MDN5204027.1"/>
    <property type="molecule type" value="Genomic_DNA"/>
</dbReference>
<keyword evidence="5" id="KW-1185">Reference proteome</keyword>
<dbReference type="NCBIfam" id="TIGR00377">
    <property type="entry name" value="ant_ant_sig"/>
    <property type="match status" value="1"/>
</dbReference>
<evidence type="ECO:0000256" key="2">
    <source>
        <dbReference type="RuleBase" id="RU003749"/>
    </source>
</evidence>
<feature type="domain" description="STAS" evidence="3">
    <location>
        <begin position="2"/>
        <end position="111"/>
    </location>
</feature>
<sequence>MIDISNNIEDDFLVISLDGEVDASSSIHLDKAIDEAVKNNHKKILVDGSKLSYISSAGLGVFMSYIQDFDSQGIKLILFGLSEKVKNVFQILGLDQLLKICESKEEAKQLF</sequence>
<dbReference type="PROSITE" id="PS50801">
    <property type="entry name" value="STAS"/>
    <property type="match status" value="1"/>
</dbReference>
<dbReference type="RefSeq" id="WP_346754051.1">
    <property type="nucleotide sequence ID" value="NZ_JAUJEA010000009.1"/>
</dbReference>
<dbReference type="InterPro" id="IPR003658">
    <property type="entry name" value="Anti-sigma_ant"/>
</dbReference>
<protein>
    <recommendedName>
        <fullName evidence="2">Anti-sigma factor antagonist</fullName>
    </recommendedName>
</protein>
<reference evidence="4" key="1">
    <citation type="submission" date="2023-06" db="EMBL/GenBank/DDBJ databases">
        <title>Genomic of Parafulvivirga corallium.</title>
        <authorList>
            <person name="Wang G."/>
        </authorList>
    </citation>
    <scope>NUCLEOTIDE SEQUENCE</scope>
    <source>
        <strain evidence="4">BMA10</strain>
    </source>
</reference>
<name>A0ABT8KTD6_9BACT</name>
<evidence type="ECO:0000313" key="4">
    <source>
        <dbReference type="EMBL" id="MDN5204027.1"/>
    </source>
</evidence>
<evidence type="ECO:0000313" key="5">
    <source>
        <dbReference type="Proteomes" id="UP001172082"/>
    </source>
</evidence>
<proteinExistence type="inferred from homology"/>
<dbReference type="Gene3D" id="3.30.750.24">
    <property type="entry name" value="STAS domain"/>
    <property type="match status" value="1"/>
</dbReference>
<comment type="similarity">
    <text evidence="1 2">Belongs to the anti-sigma-factor antagonist family.</text>
</comment>
<evidence type="ECO:0000259" key="3">
    <source>
        <dbReference type="PROSITE" id="PS50801"/>
    </source>
</evidence>
<gene>
    <name evidence="4" type="ORF">QQ008_21730</name>
</gene>
<dbReference type="Proteomes" id="UP001172082">
    <property type="component" value="Unassembled WGS sequence"/>
</dbReference>
<dbReference type="PANTHER" id="PTHR33495">
    <property type="entry name" value="ANTI-SIGMA FACTOR ANTAGONIST TM_1081-RELATED-RELATED"/>
    <property type="match status" value="1"/>
</dbReference>
<dbReference type="CDD" id="cd07043">
    <property type="entry name" value="STAS_anti-anti-sigma_factors"/>
    <property type="match status" value="1"/>
</dbReference>
<dbReference type="InterPro" id="IPR036513">
    <property type="entry name" value="STAS_dom_sf"/>
</dbReference>
<dbReference type="SUPFAM" id="SSF52091">
    <property type="entry name" value="SpoIIaa-like"/>
    <property type="match status" value="1"/>
</dbReference>
<evidence type="ECO:0000256" key="1">
    <source>
        <dbReference type="ARBA" id="ARBA00009013"/>
    </source>
</evidence>